<organism evidence="2 3">
    <name type="scientific">Angomonas deanei</name>
    <dbReference type="NCBI Taxonomy" id="59799"/>
    <lineage>
        <taxon>Eukaryota</taxon>
        <taxon>Discoba</taxon>
        <taxon>Euglenozoa</taxon>
        <taxon>Kinetoplastea</taxon>
        <taxon>Metakinetoplastina</taxon>
        <taxon>Trypanosomatida</taxon>
        <taxon>Trypanosomatidae</taxon>
        <taxon>Strigomonadinae</taxon>
        <taxon>Angomonas</taxon>
    </lineage>
</organism>
<evidence type="ECO:0000313" key="2">
    <source>
        <dbReference type="EMBL" id="CAD2215040.1"/>
    </source>
</evidence>
<feature type="compositionally biased region" description="Low complexity" evidence="1">
    <location>
        <begin position="75"/>
        <end position="86"/>
    </location>
</feature>
<keyword evidence="3" id="KW-1185">Reference proteome</keyword>
<gene>
    <name evidence="2" type="ORF">ADEAN_000249300</name>
</gene>
<evidence type="ECO:0000313" key="3">
    <source>
        <dbReference type="Proteomes" id="UP000515908"/>
    </source>
</evidence>
<evidence type="ECO:0000256" key="1">
    <source>
        <dbReference type="SAM" id="MobiDB-lite"/>
    </source>
</evidence>
<dbReference type="AlphaFoldDB" id="A0A7G2C5N2"/>
<dbReference type="VEuPathDB" id="TriTrypDB:ADEAN_000249300"/>
<feature type="region of interest" description="Disordered" evidence="1">
    <location>
        <begin position="1"/>
        <end position="32"/>
    </location>
</feature>
<reference evidence="2 3" key="1">
    <citation type="submission" date="2020-08" db="EMBL/GenBank/DDBJ databases">
        <authorList>
            <person name="Newling K."/>
            <person name="Davey J."/>
            <person name="Forrester S."/>
        </authorList>
    </citation>
    <scope>NUCLEOTIDE SEQUENCE [LARGE SCALE GENOMIC DNA]</scope>
    <source>
        <strain evidence="3">Crithidia deanei Carvalho (ATCC PRA-265)</strain>
    </source>
</reference>
<dbReference type="Proteomes" id="UP000515908">
    <property type="component" value="Chromosome 04"/>
</dbReference>
<proteinExistence type="predicted"/>
<protein>
    <submittedName>
        <fullName evidence="2">Uncharacterized protein</fullName>
    </submittedName>
</protein>
<sequence length="309" mass="33363">MMEESILKKENQTTDGEERPSVSFLNVDSSSTRSRTFLFSLPIMEENDPKELYRKAVNNRRSILQRRSSLFTDDGSSPLGLSGPLSQSNRSEKNRVSFASRGRNIPQRRLCEPHATAGKAFSPVERCASQEKSMLSVSNILLPSSLPGDRPAADGAEEDTARSFQHLLSFAKQKSFTSVNSPSPNQPAQLQEHDEESVPFCGFLPAMLTATAPPSPQVTGGGAAAPTLGYSLCSNQLGQGDQSWSCTESEGPGGRDKIHSYWTTNTADLVTSIPTIISFGFGLSPCGGLYDGVLTSIAELPILENSQLE</sequence>
<feature type="compositionally biased region" description="Basic and acidic residues" evidence="1">
    <location>
        <begin position="1"/>
        <end position="20"/>
    </location>
</feature>
<name>A0A7G2C5N2_9TRYP</name>
<accession>A0A7G2C5N2</accession>
<dbReference type="EMBL" id="LR877148">
    <property type="protein sequence ID" value="CAD2215040.1"/>
    <property type="molecule type" value="Genomic_DNA"/>
</dbReference>
<feature type="region of interest" description="Disordered" evidence="1">
    <location>
        <begin position="175"/>
        <end position="194"/>
    </location>
</feature>
<feature type="compositionally biased region" description="Polar residues" evidence="1">
    <location>
        <begin position="175"/>
        <end position="189"/>
    </location>
</feature>
<feature type="region of interest" description="Disordered" evidence="1">
    <location>
        <begin position="68"/>
        <end position="107"/>
    </location>
</feature>